<organism evidence="1 2">
    <name type="scientific">Piromyces finnis</name>
    <dbReference type="NCBI Taxonomy" id="1754191"/>
    <lineage>
        <taxon>Eukaryota</taxon>
        <taxon>Fungi</taxon>
        <taxon>Fungi incertae sedis</taxon>
        <taxon>Chytridiomycota</taxon>
        <taxon>Chytridiomycota incertae sedis</taxon>
        <taxon>Neocallimastigomycetes</taxon>
        <taxon>Neocallimastigales</taxon>
        <taxon>Neocallimastigaceae</taxon>
        <taxon>Piromyces</taxon>
    </lineage>
</organism>
<evidence type="ECO:0000313" key="2">
    <source>
        <dbReference type="Proteomes" id="UP000193719"/>
    </source>
</evidence>
<name>A0A1Y1VMH7_9FUNG</name>
<gene>
    <name evidence="1" type="ORF">BCR36DRAFT_276024</name>
</gene>
<dbReference type="AlphaFoldDB" id="A0A1Y1VMH7"/>
<evidence type="ECO:0000313" key="1">
    <source>
        <dbReference type="EMBL" id="ORX59356.1"/>
    </source>
</evidence>
<proteinExistence type="predicted"/>
<sequence>MYLFALYRYYPTLVFVLDNFEILTFKLPNHFSELEWTCQCHINYQLSRHKNELSGLKIQENYSKKYFQFNSFDGPLIQLSIALSPNSSSIPSSSTLPMTYFIYDTFPILEVLFPCWFIQAIPIHEDAIEFQFYRNYSEKKYFWIRENEEESDREAESIIKLISEHYDSPSSSFIYSMSDISFVVKDDQETTILGTKKKTCIWIDSNFNIRQTLLLPHIPIEL</sequence>
<dbReference type="OrthoDB" id="10415613at2759"/>
<reference evidence="1 2" key="2">
    <citation type="submission" date="2016-08" db="EMBL/GenBank/DDBJ databases">
        <title>Pervasive Adenine N6-methylation of Active Genes in Fungi.</title>
        <authorList>
            <consortium name="DOE Joint Genome Institute"/>
            <person name="Mondo S.J."/>
            <person name="Dannebaum R.O."/>
            <person name="Kuo R.C."/>
            <person name="Labutti K."/>
            <person name="Haridas S."/>
            <person name="Kuo A."/>
            <person name="Salamov A."/>
            <person name="Ahrendt S.R."/>
            <person name="Lipzen A."/>
            <person name="Sullivan W."/>
            <person name="Andreopoulos W.B."/>
            <person name="Clum A."/>
            <person name="Lindquist E."/>
            <person name="Daum C."/>
            <person name="Ramamoorthy G.K."/>
            <person name="Gryganskyi A."/>
            <person name="Culley D."/>
            <person name="Magnuson J.K."/>
            <person name="James T.Y."/>
            <person name="O'Malley M.A."/>
            <person name="Stajich J.E."/>
            <person name="Spatafora J.W."/>
            <person name="Visel A."/>
            <person name="Grigoriev I.V."/>
        </authorList>
    </citation>
    <scope>NUCLEOTIDE SEQUENCE [LARGE SCALE GENOMIC DNA]</scope>
    <source>
        <strain evidence="2">finn</strain>
    </source>
</reference>
<dbReference type="EMBL" id="MCFH01000003">
    <property type="protein sequence ID" value="ORX59356.1"/>
    <property type="molecule type" value="Genomic_DNA"/>
</dbReference>
<keyword evidence="2" id="KW-1185">Reference proteome</keyword>
<dbReference type="STRING" id="1754191.A0A1Y1VMH7"/>
<comment type="caution">
    <text evidence="1">The sequence shown here is derived from an EMBL/GenBank/DDBJ whole genome shotgun (WGS) entry which is preliminary data.</text>
</comment>
<dbReference type="Proteomes" id="UP000193719">
    <property type="component" value="Unassembled WGS sequence"/>
</dbReference>
<protein>
    <submittedName>
        <fullName evidence="1">Uncharacterized protein</fullName>
    </submittedName>
</protein>
<accession>A0A1Y1VMH7</accession>
<reference evidence="1 2" key="1">
    <citation type="submission" date="2016-08" db="EMBL/GenBank/DDBJ databases">
        <title>Genomes of anaerobic fungi encode conserved fungal cellulosomes for biomass hydrolysis.</title>
        <authorList>
            <consortium name="DOE Joint Genome Institute"/>
            <person name="Haitjema C.H."/>
            <person name="Gilmore S.P."/>
            <person name="Henske J.K."/>
            <person name="Solomon K.V."/>
            <person name="De Groot R."/>
            <person name="Kuo A."/>
            <person name="Mondo S.J."/>
            <person name="Salamov A.A."/>
            <person name="Labutti K."/>
            <person name="Zhao Z."/>
            <person name="Chiniquy J."/>
            <person name="Barry K."/>
            <person name="Brewer H.M."/>
            <person name="Purvine S.O."/>
            <person name="Wright A.T."/>
            <person name="Boxma B."/>
            <person name="Van Alen T."/>
            <person name="Hackstein J.H."/>
            <person name="Baker S.E."/>
            <person name="Grigoriev I.V."/>
            <person name="O'Malley M.A."/>
        </authorList>
    </citation>
    <scope>NUCLEOTIDE SEQUENCE [LARGE SCALE GENOMIC DNA]</scope>
    <source>
        <strain evidence="2">finn</strain>
    </source>
</reference>